<name>A0A2T1A003_9ACTN</name>
<sequence>MTQEPFLLPGPAQTMSQGIAALRTLLPGQVVLPADPEWQASRMAWSVGVDQQPVAVVDVRTAADVVAVVRLARSIGVSVTAQPVGHGATTALNGAILLRTSGLDELMIDPVRRVARLGAGVRWGALLNAAEEHSLVGLVGSSNDPSVVGLCLGGGLSWFGRAFGLSANDVLAVEAVNADGDAVRVTADGDPDLFWALRGGGGEFAIVTAIELALHAAAELTGGRLLWPIAHAGAVLERFLEITQDAPDNFSIWANLLQFPPLPEVPDPLRGGSFVSVDVTCLGPVDEVQRLLAPMRTLPTPLLDSVGPVSIGQIDTIAAEPTDPMPSRHMSLLLRRFDLDAAAALVEAVGIDSGSMLTSVQLRHLGGALARSVDGGGAVDVVEEPFQILGLGVPVTPQADIAIQADLARLKTAMARYSSGRTSFNFLHPGENRIKAHTPQTLARLRAIKAQRDPHGVIRGNFPLTARPAGEQSADQ</sequence>
<protein>
    <submittedName>
        <fullName evidence="8">FAD/FMN-containing dehydrogenase</fullName>
    </submittedName>
</protein>
<dbReference type="InterPro" id="IPR006094">
    <property type="entry name" value="Oxid_FAD_bind_N"/>
</dbReference>
<dbReference type="AlphaFoldDB" id="A0A2T1A003"/>
<feature type="domain" description="FAD-binding PCMH-type" evidence="7">
    <location>
        <begin position="49"/>
        <end position="217"/>
    </location>
</feature>
<comment type="similarity">
    <text evidence="2">Belongs to the oxygen-dependent FAD-linked oxidoreductase family.</text>
</comment>
<reference evidence="8 9" key="1">
    <citation type="submission" date="2018-03" db="EMBL/GenBank/DDBJ databases">
        <title>Genomic Encyclopedia of Archaeal and Bacterial Type Strains, Phase II (KMG-II): from individual species to whole genera.</title>
        <authorList>
            <person name="Goeker M."/>
        </authorList>
    </citation>
    <scope>NUCLEOTIDE SEQUENCE [LARGE SCALE GENOMIC DNA]</scope>
    <source>
        <strain evidence="8 9">DSM 100065</strain>
    </source>
</reference>
<evidence type="ECO:0000256" key="6">
    <source>
        <dbReference type="SAM" id="MobiDB-lite"/>
    </source>
</evidence>
<keyword evidence="9" id="KW-1185">Reference proteome</keyword>
<dbReference type="InterPro" id="IPR036318">
    <property type="entry name" value="FAD-bd_PCMH-like_sf"/>
</dbReference>
<dbReference type="EMBL" id="PVUE01000007">
    <property type="protein sequence ID" value="PRZ41936.1"/>
    <property type="molecule type" value="Genomic_DNA"/>
</dbReference>
<dbReference type="InterPro" id="IPR016167">
    <property type="entry name" value="FAD-bd_PCMH_sub1"/>
</dbReference>
<evidence type="ECO:0000259" key="7">
    <source>
        <dbReference type="PROSITE" id="PS51387"/>
    </source>
</evidence>
<dbReference type="InterPro" id="IPR050416">
    <property type="entry name" value="FAD-linked_Oxidoreductase"/>
</dbReference>
<dbReference type="Gene3D" id="3.30.465.10">
    <property type="match status" value="1"/>
</dbReference>
<evidence type="ECO:0000256" key="1">
    <source>
        <dbReference type="ARBA" id="ARBA00001974"/>
    </source>
</evidence>
<comment type="cofactor">
    <cofactor evidence="1">
        <name>FAD</name>
        <dbReference type="ChEBI" id="CHEBI:57692"/>
    </cofactor>
</comment>
<dbReference type="Pfam" id="PF01565">
    <property type="entry name" value="FAD_binding_4"/>
    <property type="match status" value="1"/>
</dbReference>
<evidence type="ECO:0000256" key="2">
    <source>
        <dbReference type="ARBA" id="ARBA00005466"/>
    </source>
</evidence>
<keyword evidence="3" id="KW-0285">Flavoprotein</keyword>
<gene>
    <name evidence="8" type="ORF">CLV47_10763</name>
</gene>
<evidence type="ECO:0000256" key="3">
    <source>
        <dbReference type="ARBA" id="ARBA00022630"/>
    </source>
</evidence>
<dbReference type="PANTHER" id="PTHR42973">
    <property type="entry name" value="BINDING OXIDOREDUCTASE, PUTATIVE (AFU_ORTHOLOGUE AFUA_1G17690)-RELATED"/>
    <property type="match status" value="1"/>
</dbReference>
<dbReference type="GO" id="GO:0071949">
    <property type="term" value="F:FAD binding"/>
    <property type="evidence" value="ECO:0007669"/>
    <property type="project" value="InterPro"/>
</dbReference>
<comment type="caution">
    <text evidence="8">The sequence shown here is derived from an EMBL/GenBank/DDBJ whole genome shotgun (WGS) entry which is preliminary data.</text>
</comment>
<dbReference type="GO" id="GO:0016491">
    <property type="term" value="F:oxidoreductase activity"/>
    <property type="evidence" value="ECO:0007669"/>
    <property type="project" value="UniProtKB-KW"/>
</dbReference>
<proteinExistence type="inferred from homology"/>
<keyword evidence="4" id="KW-0274">FAD</keyword>
<dbReference type="SUPFAM" id="SSF56176">
    <property type="entry name" value="FAD-binding/transporter-associated domain-like"/>
    <property type="match status" value="1"/>
</dbReference>
<organism evidence="8 9">
    <name type="scientific">Antricoccus suffuscus</name>
    <dbReference type="NCBI Taxonomy" id="1629062"/>
    <lineage>
        <taxon>Bacteria</taxon>
        <taxon>Bacillati</taxon>
        <taxon>Actinomycetota</taxon>
        <taxon>Actinomycetes</taxon>
        <taxon>Geodermatophilales</taxon>
        <taxon>Antricoccaceae</taxon>
        <taxon>Antricoccus</taxon>
    </lineage>
</organism>
<evidence type="ECO:0000313" key="8">
    <source>
        <dbReference type="EMBL" id="PRZ41936.1"/>
    </source>
</evidence>
<keyword evidence="5" id="KW-0560">Oxidoreductase</keyword>
<dbReference type="Gene3D" id="3.30.43.10">
    <property type="entry name" value="Uridine Diphospho-n-acetylenolpyruvylglucosamine Reductase, domain 2"/>
    <property type="match status" value="1"/>
</dbReference>
<dbReference type="Gene3D" id="3.40.462.20">
    <property type="match status" value="1"/>
</dbReference>
<dbReference type="InterPro" id="IPR016169">
    <property type="entry name" value="FAD-bd_PCMH_sub2"/>
</dbReference>
<feature type="region of interest" description="Disordered" evidence="6">
    <location>
        <begin position="457"/>
        <end position="476"/>
    </location>
</feature>
<evidence type="ECO:0000256" key="5">
    <source>
        <dbReference type="ARBA" id="ARBA00023002"/>
    </source>
</evidence>
<dbReference type="PROSITE" id="PS51387">
    <property type="entry name" value="FAD_PCMH"/>
    <property type="match status" value="1"/>
</dbReference>
<dbReference type="Proteomes" id="UP000237752">
    <property type="component" value="Unassembled WGS sequence"/>
</dbReference>
<dbReference type="InterPro" id="IPR016166">
    <property type="entry name" value="FAD-bd_PCMH"/>
</dbReference>
<dbReference type="RefSeq" id="WP_202862493.1">
    <property type="nucleotide sequence ID" value="NZ_PVUE01000007.1"/>
</dbReference>
<dbReference type="PANTHER" id="PTHR42973:SF39">
    <property type="entry name" value="FAD-BINDING PCMH-TYPE DOMAIN-CONTAINING PROTEIN"/>
    <property type="match status" value="1"/>
</dbReference>
<evidence type="ECO:0000313" key="9">
    <source>
        <dbReference type="Proteomes" id="UP000237752"/>
    </source>
</evidence>
<accession>A0A2T1A003</accession>
<evidence type="ECO:0000256" key="4">
    <source>
        <dbReference type="ARBA" id="ARBA00022827"/>
    </source>
</evidence>